<feature type="region of interest" description="Disordered" evidence="1">
    <location>
        <begin position="169"/>
        <end position="192"/>
    </location>
</feature>
<gene>
    <name evidence="3" type="ORF">B2J93_4383</name>
</gene>
<feature type="transmembrane region" description="Helical" evidence="2">
    <location>
        <begin position="100"/>
        <end position="120"/>
    </location>
</feature>
<keyword evidence="4" id="KW-1185">Reference proteome</keyword>
<keyword evidence="2" id="KW-1133">Transmembrane helix</keyword>
<comment type="caution">
    <text evidence="3">The sequence shown here is derived from an EMBL/GenBank/DDBJ whole genome shotgun (WGS) entry which is preliminary data.</text>
</comment>
<feature type="compositionally biased region" description="Low complexity" evidence="1">
    <location>
        <begin position="16"/>
        <end position="53"/>
    </location>
</feature>
<dbReference type="InParanoid" id="A0A218Z4L2"/>
<dbReference type="InterPro" id="IPR051009">
    <property type="entry name" value="PRM"/>
</dbReference>
<accession>A0A218Z4L2</accession>
<keyword evidence="2" id="KW-0472">Membrane</keyword>
<evidence type="ECO:0000256" key="1">
    <source>
        <dbReference type="SAM" id="MobiDB-lite"/>
    </source>
</evidence>
<evidence type="ECO:0000313" key="3">
    <source>
        <dbReference type="EMBL" id="OWP02540.1"/>
    </source>
</evidence>
<protein>
    <submittedName>
        <fullName evidence="3">Uncharacterized protein</fullName>
    </submittedName>
</protein>
<dbReference type="AlphaFoldDB" id="A0A218Z4L2"/>
<organism evidence="3 4">
    <name type="scientific">Diplocarpon coronariae</name>
    <dbReference type="NCBI Taxonomy" id="2795749"/>
    <lineage>
        <taxon>Eukaryota</taxon>
        <taxon>Fungi</taxon>
        <taxon>Dikarya</taxon>
        <taxon>Ascomycota</taxon>
        <taxon>Pezizomycotina</taxon>
        <taxon>Leotiomycetes</taxon>
        <taxon>Helotiales</taxon>
        <taxon>Drepanopezizaceae</taxon>
        <taxon>Diplocarpon</taxon>
    </lineage>
</organism>
<keyword evidence="2" id="KW-0812">Transmembrane</keyword>
<evidence type="ECO:0000256" key="2">
    <source>
        <dbReference type="SAM" id="Phobius"/>
    </source>
</evidence>
<feature type="region of interest" description="Disordered" evidence="1">
    <location>
        <begin position="1"/>
        <end position="53"/>
    </location>
</feature>
<evidence type="ECO:0000313" key="4">
    <source>
        <dbReference type="Proteomes" id="UP000242519"/>
    </source>
</evidence>
<dbReference type="EMBL" id="MZNU01000226">
    <property type="protein sequence ID" value="OWP02540.1"/>
    <property type="molecule type" value="Genomic_DNA"/>
</dbReference>
<name>A0A218Z4L2_9HELO</name>
<dbReference type="PANTHER" id="PTHR36089:SF1">
    <property type="entry name" value="CHITIN SYNTHASE 3 COMPLEX PROTEIN CSI2-RELATED"/>
    <property type="match status" value="1"/>
</dbReference>
<dbReference type="Proteomes" id="UP000242519">
    <property type="component" value="Unassembled WGS sequence"/>
</dbReference>
<sequence>MSNNDLPNLDAAVQNADAAASSSASAEPSSSAAAATPSITGSGTSGKASGAASITGTATTTTGAGLTGLPTLSNAIQPVTATIPPTANAPFMKESSLPEGTVFIVVGAILGFMALSVLLWRGLVAWSLHRSVQRASQHRNVVDTKAMFRSPAPAAPFYKYSDRDSTVSVSGNAAKGGRRPARPTTANGGADRASLFFSPTAGAAGGGLAQPGNRGSSYLPAGYYASGTAAAANGSSQVHLGQGQPAISLTNLRPESQGYNRARSMGHSPPDSPFLVGERNHMASSSTLNLSHGYGGNERAPSAYLEDMFDSDPVPPLPGHERGHANSQPRL</sequence>
<dbReference type="GO" id="GO:0000324">
    <property type="term" value="C:fungal-type vacuole"/>
    <property type="evidence" value="ECO:0007669"/>
    <property type="project" value="TreeGrafter"/>
</dbReference>
<proteinExistence type="predicted"/>
<reference evidence="3 4" key="1">
    <citation type="submission" date="2017-04" db="EMBL/GenBank/DDBJ databases">
        <title>Draft genome sequence of Marssonina coronaria NL1: causal agent of apple blotch.</title>
        <authorList>
            <person name="Cheng Q."/>
        </authorList>
    </citation>
    <scope>NUCLEOTIDE SEQUENCE [LARGE SCALE GENOMIC DNA]</scope>
    <source>
        <strain evidence="3 4">NL1</strain>
    </source>
</reference>
<feature type="region of interest" description="Disordered" evidence="1">
    <location>
        <begin position="286"/>
        <end position="331"/>
    </location>
</feature>
<dbReference type="PANTHER" id="PTHR36089">
    <property type="entry name" value="CHITIN SYNTHASE 3 COMPLEX PROTEIN CSI2-RELATED"/>
    <property type="match status" value="1"/>
</dbReference>
<dbReference type="OrthoDB" id="4065319at2759"/>